<accession>A0A076LU11</accession>
<organism evidence="1 2">
    <name type="scientific">Edwardsiella anguillarum ET080813</name>
    <dbReference type="NCBI Taxonomy" id="667120"/>
    <lineage>
        <taxon>Bacteria</taxon>
        <taxon>Pseudomonadati</taxon>
        <taxon>Pseudomonadota</taxon>
        <taxon>Gammaproteobacteria</taxon>
        <taxon>Enterobacterales</taxon>
        <taxon>Hafniaceae</taxon>
        <taxon>Edwardsiella</taxon>
    </lineage>
</organism>
<dbReference type="HOGENOM" id="CLU_2989436_0_0_6"/>
<gene>
    <name evidence="1" type="ORF">ETEE_2592</name>
</gene>
<evidence type="ECO:0000313" key="2">
    <source>
        <dbReference type="Proteomes" id="UP000028681"/>
    </source>
</evidence>
<dbReference type="EMBL" id="CP006664">
    <property type="protein sequence ID" value="AIJ09029.1"/>
    <property type="molecule type" value="Genomic_DNA"/>
</dbReference>
<protein>
    <submittedName>
        <fullName evidence="1">Uncharacterized protein</fullName>
    </submittedName>
</protein>
<dbReference type="KEGG" id="ete:ETEE_2592"/>
<evidence type="ECO:0000313" key="1">
    <source>
        <dbReference type="EMBL" id="AIJ09029.1"/>
    </source>
</evidence>
<sequence length="57" mass="5758">MVLDAIAPPLAKLGKGGDSYLTGMYTGTGPLVVDDLMVPQIETVVLVTGSGGNEVVP</sequence>
<dbReference type="Proteomes" id="UP000028681">
    <property type="component" value="Chromosome"/>
</dbReference>
<proteinExistence type="predicted"/>
<name>A0A076LU11_9GAMM</name>
<dbReference type="AlphaFoldDB" id="A0A076LU11"/>
<reference evidence="1 2" key="1">
    <citation type="journal article" date="2012" name="PLoS ONE">
        <title>Edwardsiella comparative phylogenomics reveal the new intra/inter-species taxonomic relationships, virulence evolution and niche adaptation mechanisms.</title>
        <authorList>
            <person name="Yang M."/>
            <person name="Lv Y."/>
            <person name="Xiao J."/>
            <person name="Wu H."/>
            <person name="Zheng H."/>
            <person name="Liu Q."/>
            <person name="Zhang Y."/>
            <person name="Wang Q."/>
        </authorList>
    </citation>
    <scope>NUCLEOTIDE SEQUENCE [LARGE SCALE GENOMIC DNA]</scope>
    <source>
        <strain evidence="2">080813</strain>
    </source>
</reference>